<dbReference type="PANTHER" id="PTHR42866">
    <property type="entry name" value="3-DEOXY-MANNO-OCTULOSONATE CYTIDYLYLTRANSFERASE"/>
    <property type="match status" value="1"/>
</dbReference>
<evidence type="ECO:0000256" key="3">
    <source>
        <dbReference type="ARBA" id="ARBA00022695"/>
    </source>
</evidence>
<organism evidence="6 7">
    <name type="scientific">Portibacter lacus</name>
    <dbReference type="NCBI Taxonomy" id="1099794"/>
    <lineage>
        <taxon>Bacteria</taxon>
        <taxon>Pseudomonadati</taxon>
        <taxon>Bacteroidota</taxon>
        <taxon>Saprospiria</taxon>
        <taxon>Saprospirales</taxon>
        <taxon>Haliscomenobacteraceae</taxon>
        <taxon>Portibacter</taxon>
    </lineage>
</organism>
<comment type="function">
    <text evidence="5">Activates KDO (a required 8-carbon sugar) for incorporation into bacterial lipopolysaccharide in Gram-negative bacteria.</text>
</comment>
<dbReference type="GO" id="GO:0008690">
    <property type="term" value="F:3-deoxy-manno-octulosonate cytidylyltransferase activity"/>
    <property type="evidence" value="ECO:0007669"/>
    <property type="project" value="UniProtKB-UniRule"/>
</dbReference>
<protein>
    <recommendedName>
        <fullName evidence="5">3-deoxy-manno-octulosonate cytidylyltransferase</fullName>
        <ecNumber evidence="5">2.7.7.38</ecNumber>
    </recommendedName>
    <alternativeName>
        <fullName evidence="5">CMP-2-keto-3-deoxyoctulosonic acid synthase</fullName>
        <shortName evidence="5">CKS</shortName>
        <shortName evidence="5">CMP-KDO synthase</shortName>
    </alternativeName>
</protein>
<evidence type="ECO:0000256" key="4">
    <source>
        <dbReference type="ARBA" id="ARBA00022985"/>
    </source>
</evidence>
<evidence type="ECO:0000313" key="7">
    <source>
        <dbReference type="Proteomes" id="UP001156666"/>
    </source>
</evidence>
<accession>A0AA37WGD1</accession>
<dbReference type="GO" id="GO:0016020">
    <property type="term" value="C:membrane"/>
    <property type="evidence" value="ECO:0007669"/>
    <property type="project" value="UniProtKB-SubCell"/>
</dbReference>
<dbReference type="FunFam" id="3.90.550.10:FF:000011">
    <property type="entry name" value="3-deoxy-manno-octulosonate cytidylyltransferase"/>
    <property type="match status" value="1"/>
</dbReference>
<dbReference type="NCBIfam" id="NF009905">
    <property type="entry name" value="PRK13368.1"/>
    <property type="match status" value="1"/>
</dbReference>
<gene>
    <name evidence="6" type="primary">kpsU</name>
    <name evidence="5" type="synonym">kdsB</name>
    <name evidence="6" type="ORF">GCM10007940_29000</name>
</gene>
<dbReference type="SUPFAM" id="SSF53448">
    <property type="entry name" value="Nucleotide-diphospho-sugar transferases"/>
    <property type="match status" value="1"/>
</dbReference>
<evidence type="ECO:0000256" key="5">
    <source>
        <dbReference type="HAMAP-Rule" id="MF_00057"/>
    </source>
</evidence>
<dbReference type="RefSeq" id="WP_235293648.1">
    <property type="nucleotide sequence ID" value="NZ_BSOH01000020.1"/>
</dbReference>
<dbReference type="NCBIfam" id="NF003952">
    <property type="entry name" value="PRK05450.1-5"/>
    <property type="match status" value="1"/>
</dbReference>
<keyword evidence="3 5" id="KW-0548">Nucleotidyltransferase</keyword>
<dbReference type="EC" id="2.7.7.38" evidence="5"/>
<evidence type="ECO:0000256" key="1">
    <source>
        <dbReference type="ARBA" id="ARBA00004370"/>
    </source>
</evidence>
<keyword evidence="7" id="KW-1185">Reference proteome</keyword>
<evidence type="ECO:0000313" key="6">
    <source>
        <dbReference type="EMBL" id="GLR18284.1"/>
    </source>
</evidence>
<dbReference type="NCBIfam" id="NF003950">
    <property type="entry name" value="PRK05450.1-3"/>
    <property type="match status" value="1"/>
</dbReference>
<sequence>MTTAIIIPARYASTRLPGKALADINGKPLIQWVFEACKKVKNVDQVILATDHELVFNTAKSFGADAIMTSEDHKSGTDRCAEVAENLDCDYIINVQGDEPFIDPNHLEAMNSYLYENPEIDILTLYHEISAASEILNPSNVKLTKTIDQKVLYFSRAVIPYKRNEQDNPYYKHVGIYAFRKDVLLKLAKLKPSMLENTESLEQLRWLENGYNIYALEIQGTSIGVDTPDDLKEARNFLKNRY</sequence>
<keyword evidence="5" id="KW-0963">Cytoplasm</keyword>
<dbReference type="GO" id="GO:0005829">
    <property type="term" value="C:cytosol"/>
    <property type="evidence" value="ECO:0007669"/>
    <property type="project" value="TreeGrafter"/>
</dbReference>
<dbReference type="EMBL" id="BSOH01000020">
    <property type="protein sequence ID" value="GLR18284.1"/>
    <property type="molecule type" value="Genomic_DNA"/>
</dbReference>
<comment type="caution">
    <text evidence="6">The sequence shown here is derived from an EMBL/GenBank/DDBJ whole genome shotgun (WGS) entry which is preliminary data.</text>
</comment>
<reference evidence="6" key="1">
    <citation type="journal article" date="2014" name="Int. J. Syst. Evol. Microbiol.">
        <title>Complete genome sequence of Corynebacterium casei LMG S-19264T (=DSM 44701T), isolated from a smear-ripened cheese.</title>
        <authorList>
            <consortium name="US DOE Joint Genome Institute (JGI-PGF)"/>
            <person name="Walter F."/>
            <person name="Albersmeier A."/>
            <person name="Kalinowski J."/>
            <person name="Ruckert C."/>
        </authorList>
    </citation>
    <scope>NUCLEOTIDE SEQUENCE</scope>
    <source>
        <strain evidence="6">NBRC 108769</strain>
    </source>
</reference>
<dbReference type="Proteomes" id="UP001156666">
    <property type="component" value="Unassembled WGS sequence"/>
</dbReference>
<dbReference type="InterPro" id="IPR003329">
    <property type="entry name" value="Cytidylyl_trans"/>
</dbReference>
<dbReference type="Pfam" id="PF02348">
    <property type="entry name" value="CTP_transf_3"/>
    <property type="match status" value="1"/>
</dbReference>
<proteinExistence type="inferred from homology"/>
<name>A0AA37WGD1_9BACT</name>
<dbReference type="InterPro" id="IPR004528">
    <property type="entry name" value="KdsB"/>
</dbReference>
<dbReference type="AlphaFoldDB" id="A0AA37WGD1"/>
<dbReference type="PANTHER" id="PTHR42866:SF2">
    <property type="entry name" value="3-DEOXY-MANNO-OCTULOSONATE CYTIDYLYLTRANSFERASE, MITOCHONDRIAL"/>
    <property type="match status" value="1"/>
</dbReference>
<comment type="pathway">
    <text evidence="5">Nucleotide-sugar biosynthesis; CMP-3-deoxy-D-manno-octulosonate biosynthesis; CMP-3-deoxy-D-manno-octulosonate from 3-deoxy-D-manno-octulosonate and CTP: step 1/1.</text>
</comment>
<dbReference type="HAMAP" id="MF_00057">
    <property type="entry name" value="KdsB"/>
    <property type="match status" value="1"/>
</dbReference>
<dbReference type="NCBIfam" id="TIGR00466">
    <property type="entry name" value="kdsB"/>
    <property type="match status" value="1"/>
</dbReference>
<keyword evidence="2 5" id="KW-0808">Transferase</keyword>
<dbReference type="Gene3D" id="3.90.550.10">
    <property type="entry name" value="Spore Coat Polysaccharide Biosynthesis Protein SpsA, Chain A"/>
    <property type="match status" value="1"/>
</dbReference>
<keyword evidence="4 5" id="KW-0448">Lipopolysaccharide biosynthesis</keyword>
<comment type="catalytic activity">
    <reaction evidence="5">
        <text>3-deoxy-alpha-D-manno-oct-2-ulosonate + CTP = CMP-3-deoxy-beta-D-manno-octulosonate + diphosphate</text>
        <dbReference type="Rhea" id="RHEA:23448"/>
        <dbReference type="ChEBI" id="CHEBI:33019"/>
        <dbReference type="ChEBI" id="CHEBI:37563"/>
        <dbReference type="ChEBI" id="CHEBI:85986"/>
        <dbReference type="ChEBI" id="CHEBI:85987"/>
        <dbReference type="EC" id="2.7.7.38"/>
    </reaction>
</comment>
<dbReference type="CDD" id="cd02517">
    <property type="entry name" value="CMP-KDO-Synthetase"/>
    <property type="match status" value="1"/>
</dbReference>
<dbReference type="InterPro" id="IPR029044">
    <property type="entry name" value="Nucleotide-diphossugar_trans"/>
</dbReference>
<dbReference type="GO" id="GO:0009103">
    <property type="term" value="P:lipopolysaccharide biosynthetic process"/>
    <property type="evidence" value="ECO:0007669"/>
    <property type="project" value="UniProtKB-UniRule"/>
</dbReference>
<comment type="subcellular location">
    <subcellularLocation>
        <location evidence="5">Cytoplasm</location>
    </subcellularLocation>
    <subcellularLocation>
        <location evidence="1">Membrane</location>
    </subcellularLocation>
</comment>
<dbReference type="GO" id="GO:0033468">
    <property type="term" value="P:CMP-keto-3-deoxy-D-manno-octulosonic acid biosynthetic process"/>
    <property type="evidence" value="ECO:0007669"/>
    <property type="project" value="UniProtKB-UniRule"/>
</dbReference>
<reference evidence="6" key="2">
    <citation type="submission" date="2023-01" db="EMBL/GenBank/DDBJ databases">
        <title>Draft genome sequence of Portibacter lacus strain NBRC 108769.</title>
        <authorList>
            <person name="Sun Q."/>
            <person name="Mori K."/>
        </authorList>
    </citation>
    <scope>NUCLEOTIDE SEQUENCE</scope>
    <source>
        <strain evidence="6">NBRC 108769</strain>
    </source>
</reference>
<evidence type="ECO:0000256" key="2">
    <source>
        <dbReference type="ARBA" id="ARBA00022679"/>
    </source>
</evidence>
<comment type="similarity">
    <text evidence="5">Belongs to the KdsB family.</text>
</comment>